<organism evidence="1 2">
    <name type="scientific">Roseobacter litoralis (strain ATCC 49566 / DSM 6996 / JCM 21268 / NBRC 15278 / OCh 149)</name>
    <dbReference type="NCBI Taxonomy" id="391595"/>
    <lineage>
        <taxon>Bacteria</taxon>
        <taxon>Pseudomonadati</taxon>
        <taxon>Pseudomonadota</taxon>
        <taxon>Alphaproteobacteria</taxon>
        <taxon>Rhodobacterales</taxon>
        <taxon>Roseobacteraceae</taxon>
        <taxon>Roseobacter</taxon>
    </lineage>
</organism>
<gene>
    <name evidence="1" type="ordered locus">RLO149_c018850</name>
</gene>
<dbReference type="AlphaFoldDB" id="F7ZJP2"/>
<dbReference type="EMBL" id="CP002623">
    <property type="protein sequence ID" value="AEI93873.1"/>
    <property type="molecule type" value="Genomic_DNA"/>
</dbReference>
<name>F7ZJP2_ROSLO</name>
<dbReference type="STRING" id="391595.RLO149_c018850"/>
<dbReference type="OrthoDB" id="4743333at2"/>
<dbReference type="RefSeq" id="WP_013961801.1">
    <property type="nucleotide sequence ID" value="NC_015730.1"/>
</dbReference>
<dbReference type="Proteomes" id="UP000001353">
    <property type="component" value="Chromosome"/>
</dbReference>
<protein>
    <submittedName>
        <fullName evidence="1">Uncharacterized protein</fullName>
    </submittedName>
</protein>
<accession>F7ZJP2</accession>
<evidence type="ECO:0000313" key="1">
    <source>
        <dbReference type="EMBL" id="AEI93873.1"/>
    </source>
</evidence>
<dbReference type="HOGENOM" id="CLU_1905160_0_0_5"/>
<keyword evidence="2" id="KW-1185">Reference proteome</keyword>
<evidence type="ECO:0000313" key="2">
    <source>
        <dbReference type="Proteomes" id="UP000001353"/>
    </source>
</evidence>
<reference evidence="1 2" key="1">
    <citation type="journal article" date="2011" name="BMC Genomics">
        <title>Comparative genome analysis and genome-guided physiological analysis of Roseobacter litoralis.</title>
        <authorList>
            <person name="Kalhoefer D."/>
            <person name="Thole S."/>
            <person name="Voget S."/>
            <person name="Lehmann R."/>
            <person name="Liesegang H."/>
            <person name="Wollher A."/>
            <person name="Daniel R."/>
            <person name="Simon M."/>
            <person name="Brinkhoff T."/>
        </authorList>
    </citation>
    <scope>NUCLEOTIDE SEQUENCE [LARGE SCALE GENOMIC DNA]</scope>
    <source>
        <strain evidence="2">ATCC 49566 / DSM 6996 / JCM 21268 / NBRC 15278 / OCh 149</strain>
    </source>
</reference>
<proteinExistence type="predicted"/>
<sequence length="133" mass="14430">MAQRDALEVVYSCAACQSEAAKIVLFVSTELPQAYAGQALKRSFATLISADVCGKVSISVPRASYNTTAATLMRAVSGTDAMAGAKYTRSFCPTCQLCYCEEHWRIAEHVESGGWYDKTIGTCPKGHRHILDD</sequence>
<dbReference type="KEGG" id="rli:RLO149_c018850"/>